<dbReference type="CDD" id="cd03230">
    <property type="entry name" value="ABC_DR_subfamily_A"/>
    <property type="match status" value="1"/>
</dbReference>
<dbReference type="PANTHER" id="PTHR42939:SF1">
    <property type="entry name" value="ABC TRANSPORTER ATP-BINDING PROTEIN ALBC-RELATED"/>
    <property type="match status" value="1"/>
</dbReference>
<dbReference type="GO" id="GO:0005524">
    <property type="term" value="F:ATP binding"/>
    <property type="evidence" value="ECO:0007669"/>
    <property type="project" value="UniProtKB-KW"/>
</dbReference>
<dbReference type="InterPro" id="IPR003593">
    <property type="entry name" value="AAA+_ATPase"/>
</dbReference>
<dbReference type="SUPFAM" id="SSF52540">
    <property type="entry name" value="P-loop containing nucleoside triphosphate hydrolases"/>
    <property type="match status" value="1"/>
</dbReference>
<evidence type="ECO:0000259" key="4">
    <source>
        <dbReference type="PROSITE" id="PS50893"/>
    </source>
</evidence>
<gene>
    <name evidence="5" type="ORF">BW892_15705</name>
</gene>
<dbReference type="Proteomes" id="UP000191124">
    <property type="component" value="Unassembled WGS sequence"/>
</dbReference>
<evidence type="ECO:0000256" key="3">
    <source>
        <dbReference type="ARBA" id="ARBA00022840"/>
    </source>
</evidence>
<feature type="domain" description="ABC transporter" evidence="4">
    <location>
        <begin position="2"/>
        <end position="233"/>
    </location>
</feature>
<protein>
    <submittedName>
        <fullName evidence="5">ABC transporter</fullName>
    </submittedName>
</protein>
<dbReference type="PROSITE" id="PS00211">
    <property type="entry name" value="ABC_TRANSPORTER_1"/>
    <property type="match status" value="1"/>
</dbReference>
<evidence type="ECO:0000256" key="2">
    <source>
        <dbReference type="ARBA" id="ARBA00022741"/>
    </source>
</evidence>
<keyword evidence="1" id="KW-0813">Transport</keyword>
<sequence>MLEIINFSKTYKGGKKAVDQLNITVQAGDIFGFIGHNGAGKSTTIKSLVGVIDFEEGEIFVDGHSVKKDPIACKKVMAYIPDNPDLYEQLTGIQYLNFVADVFKVSAKDREKGIQKYGDAFEITPYLGDLISSYSHGMKQKVAIISAVLHKPKLLVLDEPFVGLDPKAAVVLKGIMKELCEKGSAIFFSTHVLDVAEKLCNKIAMINRGKLALSGEVNSLIKEGSLEELFMKELANEY</sequence>
<accession>A0A1S9UNL7</accession>
<evidence type="ECO:0000256" key="1">
    <source>
        <dbReference type="ARBA" id="ARBA00022448"/>
    </source>
</evidence>
<dbReference type="PANTHER" id="PTHR42939">
    <property type="entry name" value="ABC TRANSPORTER ATP-BINDING PROTEIN ALBC-RELATED"/>
    <property type="match status" value="1"/>
</dbReference>
<dbReference type="EMBL" id="MUAL01000027">
    <property type="protein sequence ID" value="OOR23823.1"/>
    <property type="molecule type" value="Genomic_DNA"/>
</dbReference>
<dbReference type="RefSeq" id="WP_078180950.1">
    <property type="nucleotide sequence ID" value="NZ_MUAL01000027.1"/>
</dbReference>
<dbReference type="GO" id="GO:0016887">
    <property type="term" value="F:ATP hydrolysis activity"/>
    <property type="evidence" value="ECO:0007669"/>
    <property type="project" value="InterPro"/>
</dbReference>
<dbReference type="AlphaFoldDB" id="A0A1S9UNL7"/>
<dbReference type="Gene3D" id="3.40.50.300">
    <property type="entry name" value="P-loop containing nucleotide triphosphate hydrolases"/>
    <property type="match status" value="1"/>
</dbReference>
<comment type="caution">
    <text evidence="5">The sequence shown here is derived from an EMBL/GenBank/DDBJ whole genome shotgun (WGS) entry which is preliminary data.</text>
</comment>
<keyword evidence="3" id="KW-0067">ATP-binding</keyword>
<evidence type="ECO:0000313" key="5">
    <source>
        <dbReference type="EMBL" id="OOR23823.1"/>
    </source>
</evidence>
<dbReference type="InterPro" id="IPR027417">
    <property type="entry name" value="P-loop_NTPase"/>
</dbReference>
<name>A0A1S9UNL7_BACCE</name>
<dbReference type="InterPro" id="IPR051782">
    <property type="entry name" value="ABC_Transporter_VariousFunc"/>
</dbReference>
<organism evidence="5 6">
    <name type="scientific">Bacillus cereus</name>
    <dbReference type="NCBI Taxonomy" id="1396"/>
    <lineage>
        <taxon>Bacteria</taxon>
        <taxon>Bacillati</taxon>
        <taxon>Bacillota</taxon>
        <taxon>Bacilli</taxon>
        <taxon>Bacillales</taxon>
        <taxon>Bacillaceae</taxon>
        <taxon>Bacillus</taxon>
        <taxon>Bacillus cereus group</taxon>
    </lineage>
</organism>
<dbReference type="InterPro" id="IPR003439">
    <property type="entry name" value="ABC_transporter-like_ATP-bd"/>
</dbReference>
<dbReference type="Pfam" id="PF00005">
    <property type="entry name" value="ABC_tran"/>
    <property type="match status" value="1"/>
</dbReference>
<keyword evidence="2" id="KW-0547">Nucleotide-binding</keyword>
<evidence type="ECO:0000313" key="6">
    <source>
        <dbReference type="Proteomes" id="UP000191124"/>
    </source>
</evidence>
<dbReference type="SMART" id="SM00382">
    <property type="entry name" value="AAA"/>
    <property type="match status" value="1"/>
</dbReference>
<proteinExistence type="predicted"/>
<dbReference type="PROSITE" id="PS50893">
    <property type="entry name" value="ABC_TRANSPORTER_2"/>
    <property type="match status" value="1"/>
</dbReference>
<reference evidence="5 6" key="1">
    <citation type="submission" date="2017-01" db="EMBL/GenBank/DDBJ databases">
        <title>Bacillus cereus isolates.</title>
        <authorList>
            <person name="Beno S.M."/>
        </authorList>
    </citation>
    <scope>NUCLEOTIDE SEQUENCE [LARGE SCALE GENOMIC DNA]</scope>
    <source>
        <strain evidence="5 6">FSL M7-1219</strain>
    </source>
</reference>
<dbReference type="InterPro" id="IPR017871">
    <property type="entry name" value="ABC_transporter-like_CS"/>
</dbReference>